<evidence type="ECO:0000256" key="5">
    <source>
        <dbReference type="ARBA" id="ARBA00023136"/>
    </source>
</evidence>
<gene>
    <name evidence="10" type="ORF">E3O11_14255</name>
    <name evidence="9" type="ORF">SAMN05216274_10362</name>
</gene>
<dbReference type="InterPro" id="IPR003838">
    <property type="entry name" value="ABC3_permease_C"/>
</dbReference>
<dbReference type="PANTHER" id="PTHR30572:SF4">
    <property type="entry name" value="ABC TRANSPORTER PERMEASE YTRF"/>
    <property type="match status" value="1"/>
</dbReference>
<reference evidence="9 11" key="1">
    <citation type="submission" date="2016-10" db="EMBL/GenBank/DDBJ databases">
        <authorList>
            <person name="Varghese N."/>
            <person name="Submissions S."/>
        </authorList>
    </citation>
    <scope>NUCLEOTIDE SEQUENCE [LARGE SCALE GENOMIC DNA]</scope>
    <source>
        <strain evidence="9 11">GMCC 1.11211</strain>
    </source>
</reference>
<dbReference type="EMBL" id="SOFE01000023">
    <property type="protein sequence ID" value="TFB82987.1"/>
    <property type="molecule type" value="Genomic_DNA"/>
</dbReference>
<evidence type="ECO:0000313" key="11">
    <source>
        <dbReference type="Proteomes" id="UP000199681"/>
    </source>
</evidence>
<accession>A0A1I2YZW1</accession>
<protein>
    <submittedName>
        <fullName evidence="9">ABC transport system permease protein</fullName>
    </submittedName>
    <submittedName>
        <fullName evidence="10">ABC transporter permease</fullName>
    </submittedName>
</protein>
<feature type="domain" description="ABC3 transporter permease C-terminal" evidence="8">
    <location>
        <begin position="300"/>
        <end position="417"/>
    </location>
</feature>
<evidence type="ECO:0000313" key="9">
    <source>
        <dbReference type="EMBL" id="SFH31162.1"/>
    </source>
</evidence>
<keyword evidence="2" id="KW-1003">Cell membrane</keyword>
<evidence type="ECO:0000256" key="3">
    <source>
        <dbReference type="ARBA" id="ARBA00022692"/>
    </source>
</evidence>
<evidence type="ECO:0000259" key="8">
    <source>
        <dbReference type="Pfam" id="PF02687"/>
    </source>
</evidence>
<evidence type="ECO:0000313" key="12">
    <source>
        <dbReference type="Proteomes" id="UP000297963"/>
    </source>
</evidence>
<dbReference type="Proteomes" id="UP000199681">
    <property type="component" value="Unassembled WGS sequence"/>
</dbReference>
<keyword evidence="11" id="KW-1185">Reference proteome</keyword>
<dbReference type="EMBL" id="FOPW01000003">
    <property type="protein sequence ID" value="SFH31162.1"/>
    <property type="molecule type" value="Genomic_DNA"/>
</dbReference>
<feature type="transmembrane region" description="Helical" evidence="7">
    <location>
        <begin position="34"/>
        <end position="54"/>
    </location>
</feature>
<proteinExistence type="inferred from homology"/>
<feature type="transmembrane region" description="Helical" evidence="7">
    <location>
        <begin position="438"/>
        <end position="463"/>
    </location>
</feature>
<keyword evidence="4 7" id="KW-1133">Transmembrane helix</keyword>
<feature type="transmembrane region" description="Helical" evidence="7">
    <location>
        <begin position="296"/>
        <end position="318"/>
    </location>
</feature>
<feature type="transmembrane region" description="Helical" evidence="7">
    <location>
        <begin position="339"/>
        <end position="369"/>
    </location>
</feature>
<dbReference type="PANTHER" id="PTHR30572">
    <property type="entry name" value="MEMBRANE COMPONENT OF TRANSPORTER-RELATED"/>
    <property type="match status" value="1"/>
</dbReference>
<evidence type="ECO:0000256" key="1">
    <source>
        <dbReference type="ARBA" id="ARBA00004651"/>
    </source>
</evidence>
<comment type="caution">
    <text evidence="10">The sequence shown here is derived from an EMBL/GenBank/DDBJ whole genome shotgun (WGS) entry which is preliminary data.</text>
</comment>
<dbReference type="GO" id="GO:0005886">
    <property type="term" value="C:plasma membrane"/>
    <property type="evidence" value="ECO:0007669"/>
    <property type="project" value="UniProtKB-SubCell"/>
</dbReference>
<dbReference type="GO" id="GO:0022857">
    <property type="term" value="F:transmembrane transporter activity"/>
    <property type="evidence" value="ECO:0007669"/>
    <property type="project" value="TreeGrafter"/>
</dbReference>
<evidence type="ECO:0000256" key="4">
    <source>
        <dbReference type="ARBA" id="ARBA00022989"/>
    </source>
</evidence>
<feature type="transmembrane region" description="Helical" evidence="7">
    <location>
        <begin position="526"/>
        <end position="546"/>
    </location>
</feature>
<dbReference type="Pfam" id="PF02687">
    <property type="entry name" value="FtsX"/>
    <property type="match status" value="1"/>
</dbReference>
<dbReference type="InterPro" id="IPR050250">
    <property type="entry name" value="Macrolide_Exporter_MacB"/>
</dbReference>
<feature type="transmembrane region" description="Helical" evidence="7">
    <location>
        <begin position="389"/>
        <end position="409"/>
    </location>
</feature>
<sequence length="947" mass="98827">MSVEPSSLAGGRSGSTRIAFRIARRMALQSRGRSALIALLVAIPVLGLVGITTVDASNTASPAERVVLELGSTEARVMIVASPDPKFTQDPLNDRHWGPSDEAFNGEAAQSIEPEPVTAASLFPAGTRLLSIRQANVVAETKDGLGSFTAVQGQPWDASFAGKWDVTSGSAPANDGEIMVTAATLDRLGATVGSTAAITAPEPGEFTIVGTIRSAWLDDAATSFYGLPGAFDGVLPDDSDLLTEWYLPDTPLTWSQIGDLNPRGATVLSRTVLLDPPPVNSYPLDGTVSLSFFDSFLILLGGFALFEVALLAGAAFTVGARTQQRTLATLASVGGDKRMLFRVMSFGGVILGALGAAVGTVLGLAGAWIFMQISANGSAARYPGFHLDLLSLLIIAAFAVLAGWCAAAVPARAAGRIDVLGALRGALRPPRPTPRRPAAGIILLALGAIVAVSGGLLELAAYFPVYQAWLANFGIGLIIAGPVIMQLGAVFLAPLILRWAAGLASWFGPGARLATRDVARNPGRSVPALAAIMSCVFVAAFAMSLISTFQVNSSKDYYYSVPEDTAWVSLNAYVDEPPYGTMLLESGPEVRNALDGAFPDSRARLLSSVANPPSWVKTPADGETATGSTAPVFAYPRLDPGTVCPSDATRSEVGHQEDRTDIRCPTPYYLDPMMSSISEHIWVGDIADFAAILGVPVSDQSRATLTAGGAVSTYQQYVVDDTIHLDWMATLDATVAPARSVALAGSVQSPEHPLPYAIFMLTETADSLELDHRPTMVVSSLNAAPTQAQQDQVQGAVTAVEPGLFVQVEPGPQAFGASWTWALLALTAIIALVTASITIGLARADGHRDNAVLTSLGASPRVRRAFGFWQAVVIVGLGSVIGVLLGLVPSLALSLTRDTAGQSLLPFTPPWLQLALIVVALPALVAVGGALTAGGNRTRFSNRAAFD</sequence>
<comment type="subcellular location">
    <subcellularLocation>
        <location evidence="1">Cell membrane</location>
        <topology evidence="1">Multi-pass membrane protein</topology>
    </subcellularLocation>
</comment>
<dbReference type="STRING" id="995038.SAMN05216274_10362"/>
<evidence type="ECO:0000256" key="6">
    <source>
        <dbReference type="ARBA" id="ARBA00038076"/>
    </source>
</evidence>
<evidence type="ECO:0000256" key="2">
    <source>
        <dbReference type="ARBA" id="ARBA00022475"/>
    </source>
</evidence>
<feature type="transmembrane region" description="Helical" evidence="7">
    <location>
        <begin position="911"/>
        <end position="933"/>
    </location>
</feature>
<name>A0A1I2YZW1_9MICO</name>
<feature type="transmembrane region" description="Helical" evidence="7">
    <location>
        <begin position="819"/>
        <end position="844"/>
    </location>
</feature>
<feature type="transmembrane region" description="Helical" evidence="7">
    <location>
        <begin position="469"/>
        <end position="497"/>
    </location>
</feature>
<feature type="transmembrane region" description="Helical" evidence="7">
    <location>
        <begin position="865"/>
        <end position="891"/>
    </location>
</feature>
<keyword evidence="3 7" id="KW-0812">Transmembrane</keyword>
<reference evidence="10 12" key="2">
    <citation type="submission" date="2019-03" db="EMBL/GenBank/DDBJ databases">
        <title>Genomics of glacier-inhabiting Cryobacterium strains.</title>
        <authorList>
            <person name="Liu Q."/>
            <person name="Xin Y.-H."/>
        </authorList>
    </citation>
    <scope>NUCLEOTIDE SEQUENCE [LARGE SCALE GENOMIC DNA]</scope>
    <source>
        <strain evidence="10 12">Hh34</strain>
    </source>
</reference>
<organism evidence="10 12">
    <name type="scientific">Cryobacterium levicorallinum</name>
    <dbReference type="NCBI Taxonomy" id="995038"/>
    <lineage>
        <taxon>Bacteria</taxon>
        <taxon>Bacillati</taxon>
        <taxon>Actinomycetota</taxon>
        <taxon>Actinomycetes</taxon>
        <taxon>Micrococcales</taxon>
        <taxon>Microbacteriaceae</taxon>
        <taxon>Cryobacterium</taxon>
    </lineage>
</organism>
<comment type="similarity">
    <text evidence="6">Belongs to the ABC-4 integral membrane protein family.</text>
</comment>
<keyword evidence="5 7" id="KW-0472">Membrane</keyword>
<evidence type="ECO:0000313" key="10">
    <source>
        <dbReference type="EMBL" id="TFB82987.1"/>
    </source>
</evidence>
<dbReference type="Proteomes" id="UP000297963">
    <property type="component" value="Unassembled WGS sequence"/>
</dbReference>
<dbReference type="AlphaFoldDB" id="A0A1I2YZW1"/>
<evidence type="ECO:0000256" key="7">
    <source>
        <dbReference type="SAM" id="Phobius"/>
    </source>
</evidence>